<dbReference type="EMBL" id="JAGSPJ010000003">
    <property type="protein sequence ID" value="MBR7800096.1"/>
    <property type="molecule type" value="Genomic_DNA"/>
</dbReference>
<gene>
    <name evidence="4" type="ORF">KDM90_08805</name>
</gene>
<protein>
    <submittedName>
        <fullName evidence="4">TIGR01777 family oxidoreductase</fullName>
    </submittedName>
</protein>
<proteinExistence type="inferred from homology"/>
<evidence type="ECO:0000313" key="5">
    <source>
        <dbReference type="Proteomes" id="UP000678545"/>
    </source>
</evidence>
<dbReference type="Pfam" id="PF08338">
    <property type="entry name" value="DUF1731"/>
    <property type="match status" value="1"/>
</dbReference>
<dbReference type="PANTHER" id="PTHR11092:SF0">
    <property type="entry name" value="EPIMERASE FAMILY PROTEIN SDR39U1"/>
    <property type="match status" value="1"/>
</dbReference>
<feature type="domain" description="DUF1731" evidence="3">
    <location>
        <begin position="251"/>
        <end position="296"/>
    </location>
</feature>
<dbReference type="CDD" id="cd05242">
    <property type="entry name" value="SDR_a8"/>
    <property type="match status" value="1"/>
</dbReference>
<dbReference type="PANTHER" id="PTHR11092">
    <property type="entry name" value="SUGAR NUCLEOTIDE EPIMERASE RELATED"/>
    <property type="match status" value="1"/>
</dbReference>
<dbReference type="Proteomes" id="UP000678545">
    <property type="component" value="Unassembled WGS sequence"/>
</dbReference>
<dbReference type="InterPro" id="IPR013549">
    <property type="entry name" value="DUF1731"/>
</dbReference>
<reference evidence="4" key="1">
    <citation type="submission" date="2021-04" db="EMBL/GenBank/DDBJ databases">
        <title>novel species isolated from subtropical streams in China.</title>
        <authorList>
            <person name="Lu H."/>
        </authorList>
    </citation>
    <scope>NUCLEOTIDE SEQUENCE</scope>
    <source>
        <strain evidence="4">FT137W</strain>
    </source>
</reference>
<feature type="domain" description="NAD-dependent epimerase/dehydratase" evidence="2">
    <location>
        <begin position="3"/>
        <end position="223"/>
    </location>
</feature>
<dbReference type="Gene3D" id="3.40.50.720">
    <property type="entry name" value="NAD(P)-binding Rossmann-like Domain"/>
    <property type="match status" value="1"/>
</dbReference>
<dbReference type="Pfam" id="PF01370">
    <property type="entry name" value="Epimerase"/>
    <property type="match status" value="1"/>
</dbReference>
<comment type="caution">
    <text evidence="4">The sequence shown here is derived from an EMBL/GenBank/DDBJ whole genome shotgun (WGS) entry which is preliminary data.</text>
</comment>
<keyword evidence="5" id="KW-1185">Reference proteome</keyword>
<evidence type="ECO:0000256" key="1">
    <source>
        <dbReference type="ARBA" id="ARBA00009353"/>
    </source>
</evidence>
<dbReference type="SUPFAM" id="SSF51735">
    <property type="entry name" value="NAD(P)-binding Rossmann-fold domains"/>
    <property type="match status" value="1"/>
</dbReference>
<evidence type="ECO:0000259" key="3">
    <source>
        <dbReference type="Pfam" id="PF08338"/>
    </source>
</evidence>
<name>A0A941E328_9BURK</name>
<dbReference type="InterPro" id="IPR036291">
    <property type="entry name" value="NAD(P)-bd_dom_sf"/>
</dbReference>
<dbReference type="AlphaFoldDB" id="A0A941E328"/>
<evidence type="ECO:0000313" key="4">
    <source>
        <dbReference type="EMBL" id="MBR7800096.1"/>
    </source>
</evidence>
<dbReference type="InterPro" id="IPR010099">
    <property type="entry name" value="SDR39U1"/>
</dbReference>
<sequence>MEILITGGTGQIGRRLCAALMARGDHLTVLSRQSTSQVQRLCGSTVSHMQRLDEWRPEKYFDAVINLAGEPIIDAAWTAQRRQQIRESRIGLTQALLKKMAEATRAPTILLSGSAIGYYGLVAEKELAEDAPAAEDFSAQLCRDWEQVANQATAFGVRVVLLRTGLVLDPLGGILKKMRLPFQMGVGCRLGNGQQWMSWIHHQDYLRALLFLLDSKDAHGAFNMTAPTPVRNSEFTQALAASLHRPVWLVAPTPILRMVMGERADLLLGGQKVLPRALIQHEFKFAFADLPAALQDMLGP</sequence>
<dbReference type="NCBIfam" id="TIGR01777">
    <property type="entry name" value="yfcH"/>
    <property type="match status" value="1"/>
</dbReference>
<dbReference type="InterPro" id="IPR001509">
    <property type="entry name" value="Epimerase_deHydtase"/>
</dbReference>
<dbReference type="RefSeq" id="WP_212675231.1">
    <property type="nucleotide sequence ID" value="NZ_JAGSPJ010000003.1"/>
</dbReference>
<evidence type="ECO:0000259" key="2">
    <source>
        <dbReference type="Pfam" id="PF01370"/>
    </source>
</evidence>
<accession>A0A941E328</accession>
<comment type="similarity">
    <text evidence="1">Belongs to the NAD(P)-dependent epimerase/dehydratase family. SDR39U1 subfamily.</text>
</comment>
<organism evidence="4 5">
    <name type="scientific">Undibacterium fentianense</name>
    <dbReference type="NCBI Taxonomy" id="2828728"/>
    <lineage>
        <taxon>Bacteria</taxon>
        <taxon>Pseudomonadati</taxon>
        <taxon>Pseudomonadota</taxon>
        <taxon>Betaproteobacteria</taxon>
        <taxon>Burkholderiales</taxon>
        <taxon>Oxalobacteraceae</taxon>
        <taxon>Undibacterium</taxon>
    </lineage>
</organism>